<sequence>MPEVYTALPSSSFVINDTENLPKVKGHQGMQDPSKELNLFHMVHQINILAPPKAQRLCTTSSYKHKLAGDVEMPLPSQQLNAGDKAKELFKMYRVREDETGGMYRVIIVSALMMRAGAKIREE</sequence>
<comment type="caution">
    <text evidence="1">The sequence shown here is derived from an EMBL/GenBank/DDBJ whole genome shotgun (WGS) entry which is preliminary data.</text>
</comment>
<evidence type="ECO:0000313" key="2">
    <source>
        <dbReference type="Proteomes" id="UP000758603"/>
    </source>
</evidence>
<dbReference type="Proteomes" id="UP000758603">
    <property type="component" value="Unassembled WGS sequence"/>
</dbReference>
<proteinExistence type="predicted"/>
<keyword evidence="2" id="KW-1185">Reference proteome</keyword>
<name>A0A9P8UR38_9PEZI</name>
<gene>
    <name evidence="1" type="ORF">BKA67DRAFT_655022</name>
</gene>
<reference evidence="1" key="1">
    <citation type="journal article" date="2021" name="Nat. Commun.">
        <title>Genetic determinants of endophytism in the Arabidopsis root mycobiome.</title>
        <authorList>
            <person name="Mesny F."/>
            <person name="Miyauchi S."/>
            <person name="Thiergart T."/>
            <person name="Pickel B."/>
            <person name="Atanasova L."/>
            <person name="Karlsson M."/>
            <person name="Huettel B."/>
            <person name="Barry K.W."/>
            <person name="Haridas S."/>
            <person name="Chen C."/>
            <person name="Bauer D."/>
            <person name="Andreopoulos W."/>
            <person name="Pangilinan J."/>
            <person name="LaButti K."/>
            <person name="Riley R."/>
            <person name="Lipzen A."/>
            <person name="Clum A."/>
            <person name="Drula E."/>
            <person name="Henrissat B."/>
            <person name="Kohler A."/>
            <person name="Grigoriev I.V."/>
            <person name="Martin F.M."/>
            <person name="Hacquard S."/>
        </authorList>
    </citation>
    <scope>NUCLEOTIDE SEQUENCE</scope>
    <source>
        <strain evidence="1">MPI-SDFR-AT-0073</strain>
    </source>
</reference>
<dbReference type="GeneID" id="70135559"/>
<dbReference type="RefSeq" id="XP_045960942.1">
    <property type="nucleotide sequence ID" value="XM_046106668.1"/>
</dbReference>
<evidence type="ECO:0000313" key="1">
    <source>
        <dbReference type="EMBL" id="KAH6656708.1"/>
    </source>
</evidence>
<accession>A0A9P8UR38</accession>
<organism evidence="1 2">
    <name type="scientific">Truncatella angustata</name>
    <dbReference type="NCBI Taxonomy" id="152316"/>
    <lineage>
        <taxon>Eukaryota</taxon>
        <taxon>Fungi</taxon>
        <taxon>Dikarya</taxon>
        <taxon>Ascomycota</taxon>
        <taxon>Pezizomycotina</taxon>
        <taxon>Sordariomycetes</taxon>
        <taxon>Xylariomycetidae</taxon>
        <taxon>Amphisphaeriales</taxon>
        <taxon>Sporocadaceae</taxon>
        <taxon>Truncatella</taxon>
    </lineage>
</organism>
<protein>
    <submittedName>
        <fullName evidence="1">Uncharacterized protein</fullName>
    </submittedName>
</protein>
<dbReference type="AlphaFoldDB" id="A0A9P8UR38"/>
<dbReference type="OrthoDB" id="341421at2759"/>
<dbReference type="EMBL" id="JAGPXC010000002">
    <property type="protein sequence ID" value="KAH6656708.1"/>
    <property type="molecule type" value="Genomic_DNA"/>
</dbReference>